<name>A0A9D4KNG8_DREPO</name>
<accession>A0A9D4KNG8</accession>
<keyword evidence="2" id="KW-1185">Reference proteome</keyword>
<reference evidence="1" key="2">
    <citation type="submission" date="2020-11" db="EMBL/GenBank/DDBJ databases">
        <authorList>
            <person name="McCartney M.A."/>
            <person name="Auch B."/>
            <person name="Kono T."/>
            <person name="Mallez S."/>
            <person name="Becker A."/>
            <person name="Gohl D.M."/>
            <person name="Silverstein K.A.T."/>
            <person name="Koren S."/>
            <person name="Bechman K.B."/>
            <person name="Herman A."/>
            <person name="Abrahante J.E."/>
            <person name="Garbe J."/>
        </authorList>
    </citation>
    <scope>NUCLEOTIDE SEQUENCE</scope>
    <source>
        <strain evidence="1">Duluth1</strain>
        <tissue evidence="1">Whole animal</tissue>
    </source>
</reference>
<dbReference type="EMBL" id="JAIWYP010000004">
    <property type="protein sequence ID" value="KAH3843143.1"/>
    <property type="molecule type" value="Genomic_DNA"/>
</dbReference>
<sequence length="53" mass="6201">MILNRDRVLQCGLFCDQCVNLYSQLFTKHIIHNKKEYVQVADVEGDGRISIYL</sequence>
<evidence type="ECO:0000313" key="2">
    <source>
        <dbReference type="Proteomes" id="UP000828390"/>
    </source>
</evidence>
<dbReference type="AlphaFoldDB" id="A0A9D4KNG8"/>
<reference evidence="1" key="1">
    <citation type="journal article" date="2019" name="bioRxiv">
        <title>The Genome of the Zebra Mussel, Dreissena polymorpha: A Resource for Invasive Species Research.</title>
        <authorList>
            <person name="McCartney M.A."/>
            <person name="Auch B."/>
            <person name="Kono T."/>
            <person name="Mallez S."/>
            <person name="Zhang Y."/>
            <person name="Obille A."/>
            <person name="Becker A."/>
            <person name="Abrahante J.E."/>
            <person name="Garbe J."/>
            <person name="Badalamenti J.P."/>
            <person name="Herman A."/>
            <person name="Mangelson H."/>
            <person name="Liachko I."/>
            <person name="Sullivan S."/>
            <person name="Sone E.D."/>
            <person name="Koren S."/>
            <person name="Silverstein K.A.T."/>
            <person name="Beckman K.B."/>
            <person name="Gohl D.M."/>
        </authorList>
    </citation>
    <scope>NUCLEOTIDE SEQUENCE</scope>
    <source>
        <strain evidence="1">Duluth1</strain>
        <tissue evidence="1">Whole animal</tissue>
    </source>
</reference>
<evidence type="ECO:0000313" key="1">
    <source>
        <dbReference type="EMBL" id="KAH3843143.1"/>
    </source>
</evidence>
<gene>
    <name evidence="1" type="ORF">DPMN_116651</name>
</gene>
<organism evidence="1 2">
    <name type="scientific">Dreissena polymorpha</name>
    <name type="common">Zebra mussel</name>
    <name type="synonym">Mytilus polymorpha</name>
    <dbReference type="NCBI Taxonomy" id="45954"/>
    <lineage>
        <taxon>Eukaryota</taxon>
        <taxon>Metazoa</taxon>
        <taxon>Spiralia</taxon>
        <taxon>Lophotrochozoa</taxon>
        <taxon>Mollusca</taxon>
        <taxon>Bivalvia</taxon>
        <taxon>Autobranchia</taxon>
        <taxon>Heteroconchia</taxon>
        <taxon>Euheterodonta</taxon>
        <taxon>Imparidentia</taxon>
        <taxon>Neoheterodontei</taxon>
        <taxon>Myida</taxon>
        <taxon>Dreissenoidea</taxon>
        <taxon>Dreissenidae</taxon>
        <taxon>Dreissena</taxon>
    </lineage>
</organism>
<comment type="caution">
    <text evidence="1">The sequence shown here is derived from an EMBL/GenBank/DDBJ whole genome shotgun (WGS) entry which is preliminary data.</text>
</comment>
<dbReference type="Proteomes" id="UP000828390">
    <property type="component" value="Unassembled WGS sequence"/>
</dbReference>
<protein>
    <submittedName>
        <fullName evidence="1">Uncharacterized protein</fullName>
    </submittedName>
</protein>
<proteinExistence type="predicted"/>